<feature type="chain" id="PRO_5026675544" description="DUF3106 domain-containing protein" evidence="2">
    <location>
        <begin position="18"/>
        <end position="231"/>
    </location>
</feature>
<evidence type="ECO:0008006" key="5">
    <source>
        <dbReference type="Google" id="ProtNLM"/>
    </source>
</evidence>
<feature type="signal peptide" evidence="2">
    <location>
        <begin position="1"/>
        <end position="17"/>
    </location>
</feature>
<protein>
    <recommendedName>
        <fullName evidence="5">DUF3106 domain-containing protein</fullName>
    </recommendedName>
</protein>
<feature type="region of interest" description="Disordered" evidence="1">
    <location>
        <begin position="212"/>
        <end position="231"/>
    </location>
</feature>
<evidence type="ECO:0000256" key="2">
    <source>
        <dbReference type="SAM" id="SignalP"/>
    </source>
</evidence>
<evidence type="ECO:0000256" key="1">
    <source>
        <dbReference type="SAM" id="MobiDB-lite"/>
    </source>
</evidence>
<evidence type="ECO:0000313" key="4">
    <source>
        <dbReference type="Proteomes" id="UP000472580"/>
    </source>
</evidence>
<organism evidence="3 4">
    <name type="scientific">Parasutterella muris</name>
    <dbReference type="NCBI Taxonomy" id="2565572"/>
    <lineage>
        <taxon>Bacteria</taxon>
        <taxon>Pseudomonadati</taxon>
        <taxon>Pseudomonadota</taxon>
        <taxon>Betaproteobacteria</taxon>
        <taxon>Burkholderiales</taxon>
        <taxon>Sutterellaceae</taxon>
        <taxon>Parasutterella</taxon>
    </lineage>
</organism>
<gene>
    <name evidence="3" type="ORF">E5987_11025</name>
</gene>
<name>A0A6L6YLK7_9BURK</name>
<accession>A0A6L6YLK7</accession>
<dbReference type="AlphaFoldDB" id="A0A6L6YLK7"/>
<dbReference type="EMBL" id="WSRP01000042">
    <property type="protein sequence ID" value="MVX57719.1"/>
    <property type="molecule type" value="Genomic_DNA"/>
</dbReference>
<dbReference type="OrthoDB" id="9157449at2"/>
<keyword evidence="4" id="KW-1185">Reference proteome</keyword>
<comment type="caution">
    <text evidence="3">The sequence shown here is derived from an EMBL/GenBank/DDBJ whole genome shotgun (WGS) entry which is preliminary data.</text>
</comment>
<dbReference type="RefSeq" id="WP_160336133.1">
    <property type="nucleotide sequence ID" value="NZ_CALPCR010000007.1"/>
</dbReference>
<proteinExistence type="predicted"/>
<keyword evidence="2" id="KW-0732">Signal</keyword>
<reference evidence="3 4" key="1">
    <citation type="submission" date="2019-12" db="EMBL/GenBank/DDBJ databases">
        <title>Microbes associate with the intestines of laboratory mice.</title>
        <authorList>
            <person name="Navarre W."/>
            <person name="Wong E."/>
        </authorList>
    </citation>
    <scope>NUCLEOTIDE SEQUENCE [LARGE SCALE GENOMIC DNA]</scope>
    <source>
        <strain evidence="3 4">NM82_D38</strain>
    </source>
</reference>
<evidence type="ECO:0000313" key="3">
    <source>
        <dbReference type="EMBL" id="MVX57719.1"/>
    </source>
</evidence>
<dbReference type="Proteomes" id="UP000472580">
    <property type="component" value="Unassembled WGS sequence"/>
</dbReference>
<sequence length="231" mass="26950">MICRFTYFALLLVPAFAALDAAAETVISFSAQTTTATVQQQSPFYRHKHNNPHSPKGETQVQACPWDSLDMRARAQVWSKLSARHRDYHWRRMTHEERTELRKHLSMEEKKALRERFLMQHDGYRDKPYVLYKRLTKDELIHLREQVRQAHRQQVLAGMLKTPAQIEYEDQFLSSLAKMNDQTHQMLIITIQDNGPELCKIKPDEPVNAAEALPKSSDELVPDNTVKQLEQ</sequence>